<feature type="transmembrane region" description="Helical" evidence="6">
    <location>
        <begin position="54"/>
        <end position="74"/>
    </location>
</feature>
<evidence type="ECO:0000256" key="5">
    <source>
        <dbReference type="SAM" id="MobiDB-lite"/>
    </source>
</evidence>
<feature type="region of interest" description="Disordered" evidence="5">
    <location>
        <begin position="328"/>
        <end position="360"/>
    </location>
</feature>
<feature type="transmembrane region" description="Helical" evidence="6">
    <location>
        <begin position="176"/>
        <end position="199"/>
    </location>
</feature>
<keyword evidence="3 6" id="KW-1133">Transmembrane helix</keyword>
<evidence type="ECO:0000256" key="2">
    <source>
        <dbReference type="ARBA" id="ARBA00022692"/>
    </source>
</evidence>
<dbReference type="InParanoid" id="A0A2P6N6J3"/>
<evidence type="ECO:0000256" key="1">
    <source>
        <dbReference type="ARBA" id="ARBA00004141"/>
    </source>
</evidence>
<evidence type="ECO:0000256" key="4">
    <source>
        <dbReference type="ARBA" id="ARBA00023136"/>
    </source>
</evidence>
<dbReference type="GO" id="GO:0016020">
    <property type="term" value="C:membrane"/>
    <property type="evidence" value="ECO:0007669"/>
    <property type="project" value="UniProtKB-SubCell"/>
</dbReference>
<evidence type="ECO:0000313" key="8">
    <source>
        <dbReference type="Proteomes" id="UP000241769"/>
    </source>
</evidence>
<evidence type="ECO:0000256" key="3">
    <source>
        <dbReference type="ARBA" id="ARBA00022989"/>
    </source>
</evidence>
<dbReference type="InterPro" id="IPR005178">
    <property type="entry name" value="Ostalpha/TMEM184C"/>
</dbReference>
<dbReference type="EMBL" id="MDYQ01000179">
    <property type="protein sequence ID" value="PRP79568.1"/>
    <property type="molecule type" value="Genomic_DNA"/>
</dbReference>
<dbReference type="PANTHER" id="PTHR23423">
    <property type="entry name" value="ORGANIC SOLUTE TRANSPORTER-RELATED"/>
    <property type="match status" value="1"/>
</dbReference>
<dbReference type="STRING" id="1890364.A0A2P6N6J3"/>
<dbReference type="OrthoDB" id="5348404at2759"/>
<feature type="transmembrane region" description="Helical" evidence="6">
    <location>
        <begin position="12"/>
        <end position="33"/>
    </location>
</feature>
<comment type="subcellular location">
    <subcellularLocation>
        <location evidence="1">Membrane</location>
        <topology evidence="1">Multi-pass membrane protein</topology>
    </subcellularLocation>
</comment>
<keyword evidence="2 6" id="KW-0812">Transmembrane</keyword>
<keyword evidence="8" id="KW-1185">Reference proteome</keyword>
<proteinExistence type="predicted"/>
<sequence>MGVMDSEYVQEIGPVFFGLYVGACFCTLLATILSGHLMFRHLRNYIIPEQQRCIVRIISMIPIYAAISCAGLWWYQPKSLILAVIRDGYESYALYMFFRLVIEYSLGEEVLIENLNKQDVRRAVFPFNCFKKTLTLCRQGVVQYVILRPLCTIITCLVVFLSDDGYREGEWSLNNAYPYISIVNNISVTVAMYFLVLLYEIVSKDIAVYKPLPKFLCIKAIVFVCYWQGVIIFVMFKIHIIPPHLGPFNQSELTSSLNNLLICLEMVMFSIAHMWAFPYTFYSSLAQELMYADKPLDIAVDVVIGGNLASDAFRAFYPKRFRPAGLTVSGTTPARKTSEHGSSEVVPLIDSNSSSRESYA</sequence>
<protein>
    <submittedName>
        <fullName evidence="7">Transmembrane protein</fullName>
    </submittedName>
</protein>
<dbReference type="SMART" id="SM01417">
    <property type="entry name" value="Solute_trans_a"/>
    <property type="match status" value="1"/>
</dbReference>
<feature type="transmembrane region" description="Helical" evidence="6">
    <location>
        <begin position="220"/>
        <end position="239"/>
    </location>
</feature>
<keyword evidence="4 6" id="KW-0472">Membrane</keyword>
<evidence type="ECO:0000313" key="7">
    <source>
        <dbReference type="EMBL" id="PRP79568.1"/>
    </source>
</evidence>
<organism evidence="7 8">
    <name type="scientific">Planoprotostelium fungivorum</name>
    <dbReference type="NCBI Taxonomy" id="1890364"/>
    <lineage>
        <taxon>Eukaryota</taxon>
        <taxon>Amoebozoa</taxon>
        <taxon>Evosea</taxon>
        <taxon>Variosea</taxon>
        <taxon>Cavosteliida</taxon>
        <taxon>Cavosteliaceae</taxon>
        <taxon>Planoprotostelium</taxon>
    </lineage>
</organism>
<name>A0A2P6N6J3_9EUKA</name>
<evidence type="ECO:0000256" key="6">
    <source>
        <dbReference type="SAM" id="Phobius"/>
    </source>
</evidence>
<feature type="transmembrane region" description="Helical" evidence="6">
    <location>
        <begin position="259"/>
        <end position="282"/>
    </location>
</feature>
<feature type="transmembrane region" description="Helical" evidence="6">
    <location>
        <begin position="141"/>
        <end position="161"/>
    </location>
</feature>
<gene>
    <name evidence="7" type="ORF">PROFUN_12829</name>
</gene>
<dbReference type="Proteomes" id="UP000241769">
    <property type="component" value="Unassembled WGS sequence"/>
</dbReference>
<feature type="compositionally biased region" description="Polar residues" evidence="5">
    <location>
        <begin position="350"/>
        <end position="360"/>
    </location>
</feature>
<feature type="transmembrane region" description="Helical" evidence="6">
    <location>
        <begin position="94"/>
        <end position="112"/>
    </location>
</feature>
<dbReference type="AlphaFoldDB" id="A0A2P6N6J3"/>
<comment type="caution">
    <text evidence="7">The sequence shown here is derived from an EMBL/GenBank/DDBJ whole genome shotgun (WGS) entry which is preliminary data.</text>
</comment>
<reference evidence="7 8" key="1">
    <citation type="journal article" date="2018" name="Genome Biol. Evol.">
        <title>Multiple Roots of Fruiting Body Formation in Amoebozoa.</title>
        <authorList>
            <person name="Hillmann F."/>
            <person name="Forbes G."/>
            <person name="Novohradska S."/>
            <person name="Ferling I."/>
            <person name="Riege K."/>
            <person name="Groth M."/>
            <person name="Westermann M."/>
            <person name="Marz M."/>
            <person name="Spaller T."/>
            <person name="Winckler T."/>
            <person name="Schaap P."/>
            <person name="Glockner G."/>
        </authorList>
    </citation>
    <scope>NUCLEOTIDE SEQUENCE [LARGE SCALE GENOMIC DNA]</scope>
    <source>
        <strain evidence="7 8">Jena</strain>
    </source>
</reference>
<accession>A0A2P6N6J3</accession>
<dbReference type="Pfam" id="PF03619">
    <property type="entry name" value="Solute_trans_a"/>
    <property type="match status" value="1"/>
</dbReference>